<dbReference type="Proteomes" id="UP001210126">
    <property type="component" value="Unassembled WGS sequence"/>
</dbReference>
<dbReference type="Pfam" id="PF01370">
    <property type="entry name" value="Epimerase"/>
    <property type="match status" value="1"/>
</dbReference>
<dbReference type="PROSITE" id="PS51257">
    <property type="entry name" value="PROKAR_LIPOPROTEIN"/>
    <property type="match status" value="1"/>
</dbReference>
<evidence type="ECO:0000256" key="1">
    <source>
        <dbReference type="ARBA" id="ARBA00007637"/>
    </source>
</evidence>
<comment type="similarity">
    <text evidence="1">Belongs to the NAD(P)-dependent epimerase/dehydratase family.</text>
</comment>
<dbReference type="CDD" id="cd08946">
    <property type="entry name" value="SDR_e"/>
    <property type="match status" value="1"/>
</dbReference>
<dbReference type="InterPro" id="IPR036291">
    <property type="entry name" value="NAD(P)-bd_dom_sf"/>
</dbReference>
<dbReference type="PANTHER" id="PTHR43000">
    <property type="entry name" value="DTDP-D-GLUCOSE 4,6-DEHYDRATASE-RELATED"/>
    <property type="match status" value="1"/>
</dbReference>
<dbReference type="GO" id="GO:0016853">
    <property type="term" value="F:isomerase activity"/>
    <property type="evidence" value="ECO:0007669"/>
    <property type="project" value="UniProtKB-KW"/>
</dbReference>
<evidence type="ECO:0000313" key="4">
    <source>
        <dbReference type="EMBL" id="VYU67465.1"/>
    </source>
</evidence>
<keyword evidence="4" id="KW-0413">Isomerase</keyword>
<proteinExistence type="inferred from homology"/>
<reference evidence="3" key="2">
    <citation type="submission" date="2023-01" db="EMBL/GenBank/DDBJ databases">
        <title>Human gut microbiome strain richness.</title>
        <authorList>
            <person name="Chen-Liaw A."/>
        </authorList>
    </citation>
    <scope>NUCLEOTIDE SEQUENCE</scope>
    <source>
        <strain evidence="3">RTP21484st1_E5_RTP21484_190118</strain>
    </source>
</reference>
<dbReference type="EC" id="5.1.3.25" evidence="4"/>
<protein>
    <submittedName>
        <fullName evidence="3">NAD(P)-dependent oxidoreductase</fullName>
    </submittedName>
    <submittedName>
        <fullName evidence="4">dTDP-L-rhamnose 4-epimerase</fullName>
        <ecNumber evidence="4">5.1.3.25</ecNumber>
    </submittedName>
</protein>
<dbReference type="InterPro" id="IPR001509">
    <property type="entry name" value="Epimerase_deHydtase"/>
</dbReference>
<evidence type="ECO:0000259" key="2">
    <source>
        <dbReference type="Pfam" id="PF01370"/>
    </source>
</evidence>
<dbReference type="GeneID" id="93523904"/>
<organism evidence="4">
    <name type="scientific">Parabacteroides distasonis</name>
    <dbReference type="NCBI Taxonomy" id="823"/>
    <lineage>
        <taxon>Bacteria</taxon>
        <taxon>Pseudomonadati</taxon>
        <taxon>Bacteroidota</taxon>
        <taxon>Bacteroidia</taxon>
        <taxon>Bacteroidales</taxon>
        <taxon>Tannerellaceae</taxon>
        <taxon>Parabacteroides</taxon>
    </lineage>
</organism>
<dbReference type="SUPFAM" id="SSF51735">
    <property type="entry name" value="NAD(P)-binding Rossmann-fold domains"/>
    <property type="match status" value="1"/>
</dbReference>
<sequence>MSNKTILVTGSAGMIGCYLVKDLIAKGCTVVGVDRRVSDWTHEHLKQVVLDLADKNALEALLDAEKVDRCIHLAALAHAGGGETDFSFERFKFLNVTCAENVFEACVSHNVSVLFISTVDAIGMVKGLINSGTELNPISNYGKSKAMAEGRLKEICPKWNIYRFSPVYTATQKRDIEKRYYLKYPNWAYKIGNGGKFEVLEMSGAVKAMVDWVDKEVDNTIHIIKNPELLDINNLIKVEKAEGRAKHVLYFPEWMVIAGFYCINLMFGKSNTTYLVFKALWPFRTV</sequence>
<name>A0A6N3GSY5_PARDI</name>
<dbReference type="RefSeq" id="WP_009017059.1">
    <property type="nucleotide sequence ID" value="NZ_CACRUW010000028.1"/>
</dbReference>
<dbReference type="AlphaFoldDB" id="A0A6N3GSY5"/>
<accession>A0A6N3GSY5</accession>
<dbReference type="EMBL" id="CACRUW010000028">
    <property type="protein sequence ID" value="VYU67465.1"/>
    <property type="molecule type" value="Genomic_DNA"/>
</dbReference>
<reference evidence="4" key="1">
    <citation type="submission" date="2019-11" db="EMBL/GenBank/DDBJ databases">
        <authorList>
            <person name="Feng L."/>
        </authorList>
    </citation>
    <scope>NUCLEOTIDE SEQUENCE</scope>
    <source>
        <strain evidence="4">PdistasonisLFYP31</strain>
    </source>
</reference>
<dbReference type="Gene3D" id="3.40.50.720">
    <property type="entry name" value="NAD(P)-binding Rossmann-like Domain"/>
    <property type="match status" value="1"/>
</dbReference>
<gene>
    <name evidence="4" type="primary">wbiB</name>
    <name evidence="4" type="ORF">PDLFYP31_03379</name>
    <name evidence="3" type="ORF">PN599_17975</name>
</gene>
<dbReference type="EMBL" id="JAQMPJ010000022">
    <property type="protein sequence ID" value="MDB9006880.1"/>
    <property type="molecule type" value="Genomic_DNA"/>
</dbReference>
<feature type="domain" description="NAD-dependent epimerase/dehydratase" evidence="2">
    <location>
        <begin position="6"/>
        <end position="213"/>
    </location>
</feature>
<evidence type="ECO:0000313" key="3">
    <source>
        <dbReference type="EMBL" id="MDB9006880.1"/>
    </source>
</evidence>